<protein>
    <recommendedName>
        <fullName evidence="16">TonB-dependent receptor</fullName>
    </recommendedName>
</protein>
<dbReference type="AlphaFoldDB" id="A0A074MEW7"/>
<feature type="domain" description="TonB-dependent receptor-like beta-barrel" evidence="12">
    <location>
        <begin position="247"/>
        <end position="687"/>
    </location>
</feature>
<dbReference type="GO" id="GO:0015232">
    <property type="term" value="F:heme transmembrane transporter activity"/>
    <property type="evidence" value="ECO:0007669"/>
    <property type="project" value="InterPro"/>
</dbReference>
<dbReference type="InterPro" id="IPR039426">
    <property type="entry name" value="TonB-dep_rcpt-like"/>
</dbReference>
<evidence type="ECO:0000313" key="15">
    <source>
        <dbReference type="Proteomes" id="UP000027647"/>
    </source>
</evidence>
<evidence type="ECO:0000256" key="9">
    <source>
        <dbReference type="PROSITE-ProRule" id="PRU01360"/>
    </source>
</evidence>
<dbReference type="CDD" id="cd01347">
    <property type="entry name" value="ligand_gated_channel"/>
    <property type="match status" value="1"/>
</dbReference>
<dbReference type="PANTHER" id="PTHR30069">
    <property type="entry name" value="TONB-DEPENDENT OUTER MEMBRANE RECEPTOR"/>
    <property type="match status" value="1"/>
</dbReference>
<dbReference type="InterPro" id="IPR011276">
    <property type="entry name" value="TonB_haem/Hb_rcpt"/>
</dbReference>
<evidence type="ECO:0000256" key="5">
    <source>
        <dbReference type="ARBA" id="ARBA00022692"/>
    </source>
</evidence>
<dbReference type="InterPro" id="IPR012910">
    <property type="entry name" value="Plug_dom"/>
</dbReference>
<dbReference type="Pfam" id="PF07715">
    <property type="entry name" value="Plug"/>
    <property type="match status" value="1"/>
</dbReference>
<keyword evidence="8 9" id="KW-0998">Cell outer membrane</keyword>
<evidence type="ECO:0000256" key="11">
    <source>
        <dbReference type="SAM" id="SignalP"/>
    </source>
</evidence>
<dbReference type="InterPro" id="IPR037066">
    <property type="entry name" value="Plug_dom_sf"/>
</dbReference>
<dbReference type="GO" id="GO:0015344">
    <property type="term" value="F:siderophore uptake transmembrane transporter activity"/>
    <property type="evidence" value="ECO:0007669"/>
    <property type="project" value="TreeGrafter"/>
</dbReference>
<dbReference type="GO" id="GO:0009279">
    <property type="term" value="C:cell outer membrane"/>
    <property type="evidence" value="ECO:0007669"/>
    <property type="project" value="UniProtKB-SubCell"/>
</dbReference>
<dbReference type="InterPro" id="IPR000531">
    <property type="entry name" value="Beta-barrel_TonB"/>
</dbReference>
<comment type="subcellular location">
    <subcellularLocation>
        <location evidence="1 9">Cell outer membrane</location>
        <topology evidence="1 9">Multi-pass membrane protein</topology>
    </subcellularLocation>
</comment>
<keyword evidence="11" id="KW-0732">Signal</keyword>
<evidence type="ECO:0000256" key="3">
    <source>
        <dbReference type="ARBA" id="ARBA00022448"/>
    </source>
</evidence>
<dbReference type="NCBIfam" id="TIGR01785">
    <property type="entry name" value="TonB-hemin"/>
    <property type="match status" value="1"/>
</dbReference>
<feature type="signal peptide" evidence="11">
    <location>
        <begin position="1"/>
        <end position="27"/>
    </location>
</feature>
<dbReference type="STRING" id="1044.EH31_04830"/>
<keyword evidence="15" id="KW-1185">Reference proteome</keyword>
<evidence type="ECO:0000256" key="10">
    <source>
        <dbReference type="RuleBase" id="RU003357"/>
    </source>
</evidence>
<dbReference type="PANTHER" id="PTHR30069:SF41">
    <property type="entry name" value="HEME_HEMOPEXIN UTILIZATION PROTEIN C"/>
    <property type="match status" value="1"/>
</dbReference>
<dbReference type="OrthoDB" id="9796221at2"/>
<dbReference type="eggNOG" id="COG4771">
    <property type="taxonomic scope" value="Bacteria"/>
</dbReference>
<gene>
    <name evidence="14" type="ORF">EH31_04830</name>
</gene>
<keyword evidence="5 9" id="KW-0812">Transmembrane</keyword>
<name>A0A074MEW7_ERYLO</name>
<keyword evidence="7 9" id="KW-0472">Membrane</keyword>
<comment type="caution">
    <text evidence="14">The sequence shown here is derived from an EMBL/GenBank/DDBJ whole genome shotgun (WGS) entry which is preliminary data.</text>
</comment>
<evidence type="ECO:0000313" key="14">
    <source>
        <dbReference type="EMBL" id="KEO91999.1"/>
    </source>
</evidence>
<dbReference type="GO" id="GO:0044718">
    <property type="term" value="P:siderophore transmembrane transport"/>
    <property type="evidence" value="ECO:0007669"/>
    <property type="project" value="TreeGrafter"/>
</dbReference>
<proteinExistence type="inferred from homology"/>
<dbReference type="Gene3D" id="2.40.170.20">
    <property type="entry name" value="TonB-dependent receptor, beta-barrel domain"/>
    <property type="match status" value="1"/>
</dbReference>
<evidence type="ECO:0000256" key="6">
    <source>
        <dbReference type="ARBA" id="ARBA00023077"/>
    </source>
</evidence>
<evidence type="ECO:0000256" key="4">
    <source>
        <dbReference type="ARBA" id="ARBA00022452"/>
    </source>
</evidence>
<comment type="similarity">
    <text evidence="2 9 10">Belongs to the TonB-dependent receptor family.</text>
</comment>
<feature type="domain" description="TonB-dependent receptor plug" evidence="13">
    <location>
        <begin position="53"/>
        <end position="156"/>
    </location>
</feature>
<feature type="chain" id="PRO_5001697135" description="TonB-dependent receptor" evidence="11">
    <location>
        <begin position="28"/>
        <end position="716"/>
    </location>
</feature>
<dbReference type="RefSeq" id="WP_051698931.1">
    <property type="nucleotide sequence ID" value="NZ_JMIW01000001.1"/>
</dbReference>
<reference evidence="14 15" key="1">
    <citation type="submission" date="2014-04" db="EMBL/GenBank/DDBJ databases">
        <title>A comprehensive comparison of genomes of Erythrobacter spp. strains.</title>
        <authorList>
            <person name="Zheng Q."/>
        </authorList>
    </citation>
    <scope>NUCLEOTIDE SEQUENCE [LARGE SCALE GENOMIC DNA]</scope>
    <source>
        <strain evidence="14 15">DSM 6997</strain>
    </source>
</reference>
<evidence type="ECO:0000259" key="13">
    <source>
        <dbReference type="Pfam" id="PF07715"/>
    </source>
</evidence>
<keyword evidence="3 9" id="KW-0813">Transport</keyword>
<sequence length="716" mass="76635">MKPSFHTASLLVIAAVALVGGADRARAENTQVDPETGEPVITVTATKNPIRAFDFPGQVSVVERAIIEDFNPSTLQDVFDAIPGAQFDSGPRRTGDAPSIRGIGGNGVLIFQDGARQSFISGHDGRFFIDPELVQTVEVVRGPSSALYGSGALGGVIATRTVTARDLLDDGERFAVRLATGYQSVNDEFRIGVTGAGQSSDGVWDVLGHYTYRDSGSIELGSGDLLPSDDEINSALFKVTTRPSDALELYASYARYQADSSDPQNPQGGNIAGPGNALVFRDAKNDTAQFGLKFDPASDAVNLNLVGYYSRNSVEEDEVESPRTTDRAVETLGFMIDNRSRIAFGDASSVTFTYGGEYYRDEQTGLDNATPDGTRGGVPDADTEFVGIFAQAEITIADGIPGELSIIPGIRWDSFRSSADDETFEIDDDEFSPKLGVSYKPIPELLIFGNYSLGFRAPSFNEAFADGVHFTIPNLSAPPGPFGPAFVQNLFIGNADLQSEESETWEIGAGLDFVDLVQDGDRFTVKASYYDSQVDNLIGLDVNIPAGCFVASPFVPPCGPGAAFGNTSQNVNITNAGITGFEAEFSYSSDIFYARGHFSSIDGIDEENGEFLEGVLTPDIFFVDFGVRVGETGLRVGTRMTYATDFDEVNDPNQARDGFLVGDIYAVFQPESGPFADFRLDLGIDNVGDADFEVVSAGVSQPGQNFKAALSWSKGF</sequence>
<dbReference type="Proteomes" id="UP000027647">
    <property type="component" value="Unassembled WGS sequence"/>
</dbReference>
<dbReference type="PROSITE" id="PS52016">
    <property type="entry name" value="TONB_DEPENDENT_REC_3"/>
    <property type="match status" value="1"/>
</dbReference>
<evidence type="ECO:0000259" key="12">
    <source>
        <dbReference type="Pfam" id="PF00593"/>
    </source>
</evidence>
<dbReference type="InterPro" id="IPR036942">
    <property type="entry name" value="Beta-barrel_TonB_sf"/>
</dbReference>
<keyword evidence="4 9" id="KW-1134">Transmembrane beta strand</keyword>
<evidence type="ECO:0000256" key="2">
    <source>
        <dbReference type="ARBA" id="ARBA00009810"/>
    </source>
</evidence>
<organism evidence="14 15">
    <name type="scientific">Erythrobacter longus</name>
    <dbReference type="NCBI Taxonomy" id="1044"/>
    <lineage>
        <taxon>Bacteria</taxon>
        <taxon>Pseudomonadati</taxon>
        <taxon>Pseudomonadota</taxon>
        <taxon>Alphaproteobacteria</taxon>
        <taxon>Sphingomonadales</taxon>
        <taxon>Erythrobacteraceae</taxon>
        <taxon>Erythrobacter/Porphyrobacter group</taxon>
        <taxon>Erythrobacter</taxon>
    </lineage>
</organism>
<keyword evidence="6 10" id="KW-0798">TonB box</keyword>
<evidence type="ECO:0008006" key="16">
    <source>
        <dbReference type="Google" id="ProtNLM"/>
    </source>
</evidence>
<evidence type="ECO:0000256" key="1">
    <source>
        <dbReference type="ARBA" id="ARBA00004571"/>
    </source>
</evidence>
<evidence type="ECO:0000256" key="7">
    <source>
        <dbReference type="ARBA" id="ARBA00023136"/>
    </source>
</evidence>
<dbReference type="EMBL" id="JMIW01000001">
    <property type="protein sequence ID" value="KEO91999.1"/>
    <property type="molecule type" value="Genomic_DNA"/>
</dbReference>
<dbReference type="Pfam" id="PF00593">
    <property type="entry name" value="TonB_dep_Rec_b-barrel"/>
    <property type="match status" value="1"/>
</dbReference>
<dbReference type="SUPFAM" id="SSF56935">
    <property type="entry name" value="Porins"/>
    <property type="match status" value="1"/>
</dbReference>
<dbReference type="Gene3D" id="2.170.130.10">
    <property type="entry name" value="TonB-dependent receptor, plug domain"/>
    <property type="match status" value="1"/>
</dbReference>
<evidence type="ECO:0000256" key="8">
    <source>
        <dbReference type="ARBA" id="ARBA00023237"/>
    </source>
</evidence>
<accession>A0A074MEW7</accession>